<sequence>MEPSFETIQVVGVSRETLDVAGLDDGGTSIIQSDEVCKTEFLSNFMDLSDSYNLVIGNNDSANISEDLKLLFSQISSARGLELSTKDTTLQVHGHGDESKTSDASSSGLYTLRRKISIERNKSGFESLDGTHGSIVSALQVHGHGDESKMSDDSSSSDSTRFRGKYQLRGTSLVLSL</sequence>
<evidence type="ECO:0000256" key="1">
    <source>
        <dbReference type="SAM" id="MobiDB-lite"/>
    </source>
</evidence>
<protein>
    <submittedName>
        <fullName evidence="2">Uncharacterized protein</fullName>
    </submittedName>
</protein>
<dbReference type="Proteomes" id="UP000541444">
    <property type="component" value="Unassembled WGS sequence"/>
</dbReference>
<name>A0A7J7M7Y1_9MAGN</name>
<dbReference type="OrthoDB" id="1047602at2759"/>
<reference evidence="2 3" key="1">
    <citation type="journal article" date="2020" name="IScience">
        <title>Genome Sequencing of the Endangered Kingdonia uniflora (Circaeasteraceae, Ranunculales) Reveals Potential Mechanisms of Evolutionary Specialization.</title>
        <authorList>
            <person name="Sun Y."/>
            <person name="Deng T."/>
            <person name="Zhang A."/>
            <person name="Moore M.J."/>
            <person name="Landis J.B."/>
            <person name="Lin N."/>
            <person name="Zhang H."/>
            <person name="Zhang X."/>
            <person name="Huang J."/>
            <person name="Zhang X."/>
            <person name="Sun H."/>
            <person name="Wang H."/>
        </authorList>
    </citation>
    <scope>NUCLEOTIDE SEQUENCE [LARGE SCALE GENOMIC DNA]</scope>
    <source>
        <strain evidence="2">TB1705</strain>
        <tissue evidence="2">Leaf</tissue>
    </source>
</reference>
<proteinExistence type="predicted"/>
<feature type="compositionally biased region" description="Basic and acidic residues" evidence="1">
    <location>
        <begin position="143"/>
        <end position="152"/>
    </location>
</feature>
<feature type="region of interest" description="Disordered" evidence="1">
    <location>
        <begin position="142"/>
        <end position="162"/>
    </location>
</feature>
<dbReference type="AlphaFoldDB" id="A0A7J7M7Y1"/>
<keyword evidence="3" id="KW-1185">Reference proteome</keyword>
<organism evidence="2 3">
    <name type="scientific">Kingdonia uniflora</name>
    <dbReference type="NCBI Taxonomy" id="39325"/>
    <lineage>
        <taxon>Eukaryota</taxon>
        <taxon>Viridiplantae</taxon>
        <taxon>Streptophyta</taxon>
        <taxon>Embryophyta</taxon>
        <taxon>Tracheophyta</taxon>
        <taxon>Spermatophyta</taxon>
        <taxon>Magnoliopsida</taxon>
        <taxon>Ranunculales</taxon>
        <taxon>Circaeasteraceae</taxon>
        <taxon>Kingdonia</taxon>
    </lineage>
</organism>
<accession>A0A7J7M7Y1</accession>
<dbReference type="EMBL" id="JACGCM010001722">
    <property type="protein sequence ID" value="KAF6150989.1"/>
    <property type="molecule type" value="Genomic_DNA"/>
</dbReference>
<evidence type="ECO:0000313" key="2">
    <source>
        <dbReference type="EMBL" id="KAF6150989.1"/>
    </source>
</evidence>
<gene>
    <name evidence="2" type="ORF">GIB67_016467</name>
</gene>
<evidence type="ECO:0000313" key="3">
    <source>
        <dbReference type="Proteomes" id="UP000541444"/>
    </source>
</evidence>
<comment type="caution">
    <text evidence="2">The sequence shown here is derived from an EMBL/GenBank/DDBJ whole genome shotgun (WGS) entry which is preliminary data.</text>
</comment>